<keyword evidence="3" id="KW-1185">Reference proteome</keyword>
<dbReference type="Proteomes" id="UP001620295">
    <property type="component" value="Unassembled WGS sequence"/>
</dbReference>
<evidence type="ECO:0000256" key="1">
    <source>
        <dbReference type="SAM" id="Phobius"/>
    </source>
</evidence>
<comment type="caution">
    <text evidence="2">The sequence shown here is derived from an EMBL/GenBank/DDBJ whole genome shotgun (WGS) entry which is preliminary data.</text>
</comment>
<keyword evidence="1" id="KW-0472">Membrane</keyword>
<reference evidence="2 3" key="1">
    <citation type="submission" date="2024-11" db="EMBL/GenBank/DDBJ databases">
        <title>The Natural Products Discovery Center: Release of the First 8490 Sequenced Strains for Exploring Actinobacteria Biosynthetic Diversity.</title>
        <authorList>
            <person name="Kalkreuter E."/>
            <person name="Kautsar S.A."/>
            <person name="Yang D."/>
            <person name="Bader C.D."/>
            <person name="Teijaro C.N."/>
            <person name="Fluegel L."/>
            <person name="Davis C.M."/>
            <person name="Simpson J.R."/>
            <person name="Lauterbach L."/>
            <person name="Steele A.D."/>
            <person name="Gui C."/>
            <person name="Meng S."/>
            <person name="Li G."/>
            <person name="Viehrig K."/>
            <person name="Ye F."/>
            <person name="Su P."/>
            <person name="Kiefer A.F."/>
            <person name="Nichols A."/>
            <person name="Cepeda A.J."/>
            <person name="Yan W."/>
            <person name="Fan B."/>
            <person name="Jiang Y."/>
            <person name="Adhikari A."/>
            <person name="Zheng C.-J."/>
            <person name="Schuster L."/>
            <person name="Cowan T.M."/>
            <person name="Smanski M.J."/>
            <person name="Chevrette M.G."/>
            <person name="De Carvalho L.P.S."/>
            <person name="Shen B."/>
        </authorList>
    </citation>
    <scope>NUCLEOTIDE SEQUENCE [LARGE SCALE GENOMIC DNA]</scope>
    <source>
        <strain evidence="2 3">NPDC020863</strain>
    </source>
</reference>
<dbReference type="RefSeq" id="WP_358642919.1">
    <property type="nucleotide sequence ID" value="NZ_JBFACG010000016.1"/>
</dbReference>
<sequence length="263" mass="28038">MRDAARVRAAFAAEWIKIRTVRSTLWTLLLSLVVSVGLGILVGHSMSASFAGMDRERQENFDPVEAGFLGLTVGQIALVVFGVLQIGAEHTSGTIRGSLLAVPRRGVFYGAKVAATMLTALVFSLFTVYITFFAAQWALGPQGVSLGDPGVLRATLGAWAYLTLMCAFSIGVATMLRSTALTLGIMIPLLFLNSQGLGNVPKIRTVAQFLPDQAGAVMMRVVTVDESFITHRDFGPGTALMILLAWTAAALVGGLMALRHRDP</sequence>
<name>A0ABW8LBU6_9ACTN</name>
<dbReference type="EMBL" id="JBJDQH010000001">
    <property type="protein sequence ID" value="MFK4263390.1"/>
    <property type="molecule type" value="Genomic_DNA"/>
</dbReference>
<feature type="transmembrane region" description="Helical" evidence="1">
    <location>
        <begin position="159"/>
        <end position="192"/>
    </location>
</feature>
<feature type="transmembrane region" description="Helical" evidence="1">
    <location>
        <begin position="109"/>
        <end position="139"/>
    </location>
</feature>
<feature type="transmembrane region" description="Helical" evidence="1">
    <location>
        <begin position="239"/>
        <end position="258"/>
    </location>
</feature>
<keyword evidence="1" id="KW-0812">Transmembrane</keyword>
<protein>
    <submittedName>
        <fullName evidence="2">ABC transporter permease</fullName>
    </submittedName>
</protein>
<proteinExistence type="predicted"/>
<feature type="transmembrane region" description="Helical" evidence="1">
    <location>
        <begin position="66"/>
        <end position="88"/>
    </location>
</feature>
<keyword evidence="1" id="KW-1133">Transmembrane helix</keyword>
<accession>A0ABW8LBU6</accession>
<organism evidence="2 3">
    <name type="scientific">Streptomyces milbemycinicus</name>
    <dbReference type="NCBI Taxonomy" id="476552"/>
    <lineage>
        <taxon>Bacteria</taxon>
        <taxon>Bacillati</taxon>
        <taxon>Actinomycetota</taxon>
        <taxon>Actinomycetes</taxon>
        <taxon>Kitasatosporales</taxon>
        <taxon>Streptomycetaceae</taxon>
        <taxon>Streptomyces</taxon>
    </lineage>
</organism>
<dbReference type="Pfam" id="PF12730">
    <property type="entry name" value="ABC2_membrane_4"/>
    <property type="match status" value="1"/>
</dbReference>
<evidence type="ECO:0000313" key="3">
    <source>
        <dbReference type="Proteomes" id="UP001620295"/>
    </source>
</evidence>
<feature type="transmembrane region" description="Helical" evidence="1">
    <location>
        <begin position="25"/>
        <end position="46"/>
    </location>
</feature>
<evidence type="ECO:0000313" key="2">
    <source>
        <dbReference type="EMBL" id="MFK4263390.1"/>
    </source>
</evidence>
<gene>
    <name evidence="2" type="ORF">ACI2L5_00405</name>
</gene>